<dbReference type="RefSeq" id="WP_147424936.1">
    <property type="nucleotide sequence ID" value="NZ_CAMITG010000011.1"/>
</dbReference>
<sequence length="594" mass="63683">MQQVQPSGPPALHVNFSLHGKKNMAETKINTLADVAALRATEPESEGQVILLRGTADRVLFYVYKAGDNTADDGTLTVVTQAGKRWRLVRDGNTLELVWFKTVNNSWDQAMETLLNHASTINGNAAKIVFPRGTVNFKKPIVLDYSKDWFLEGQGGHGASGTVLDFNIPRSAGYGDYGAIHCWGEPFGFQQLTLRNLMVQGIGTSIVDPTQDEKGRAYCHGVYCRTTATMWEDVAIQNFRGSALYLDNAFDNNFNRVSVFASGRMKDGYSYTNLDDVANPDATAYPPLLIMSTRPGDQSNFNRFFDGSIELNNVTPFVEVRGGIQMHFTRMHAERPGGGDAEGHWPLGTFIKVGGEIWLTECGISNFTRAVSYGPYAQMVINGCHRLSGDIYPYDTTTIGNGRIKLDNTLCSGLYISGNIQGDYQISNSVLNYLRTVVISGSTLVTNCRINGDVTVAAAAGTPLGSAGGVKISNSQITGSLIAGTTAQRVSVAGCHIFGDLTLPGANCSAVHNVVIGKESIAATGNNISIGKTSPAIIYVDNSYTEISGTIQKGALILKREALANQSPGWVCTFSGAQGSGLKVAPLATLGAEV</sequence>
<evidence type="ECO:0000313" key="1">
    <source>
        <dbReference type="EMBL" id="QPS20621.1"/>
    </source>
</evidence>
<keyword evidence="2" id="KW-1185">Reference proteome</keyword>
<name>A0A7T2WAB8_SERPL</name>
<gene>
    <name evidence="1" type="ORF">I6G64_24245</name>
</gene>
<protein>
    <submittedName>
        <fullName evidence="1">Uncharacterized protein</fullName>
    </submittedName>
</protein>
<accession>A0A7T2WAB8</accession>
<reference evidence="1 2" key="1">
    <citation type="submission" date="2020-12" db="EMBL/GenBank/DDBJ databases">
        <title>FDA dAtabase for Regulatory Grade micrObial Sequences (FDA-ARGOS): Supporting development and validation of Infectious Disease Dx tests.</title>
        <authorList>
            <person name="Sproer C."/>
            <person name="Gronow S."/>
            <person name="Severitt S."/>
            <person name="Schroder I."/>
            <person name="Tallon L."/>
            <person name="Sadzewicz L."/>
            <person name="Zhao X."/>
            <person name="Boylan J."/>
            <person name="Ott S."/>
            <person name="Bowen H."/>
            <person name="Vavikolanu K."/>
            <person name="Mehta A."/>
            <person name="Aluvathingal J."/>
            <person name="Nadendla S."/>
            <person name="Lowell S."/>
            <person name="Myers T."/>
            <person name="Yan Y."/>
            <person name="Sichtig H."/>
        </authorList>
    </citation>
    <scope>NUCLEOTIDE SEQUENCE [LARGE SCALE GENOMIC DNA]</scope>
    <source>
        <strain evidence="1 2">FDAARGOS_907</strain>
    </source>
</reference>
<proteinExistence type="predicted"/>
<organism evidence="1 2">
    <name type="scientific">Serratia plymuthica</name>
    <dbReference type="NCBI Taxonomy" id="82996"/>
    <lineage>
        <taxon>Bacteria</taxon>
        <taxon>Pseudomonadati</taxon>
        <taxon>Pseudomonadota</taxon>
        <taxon>Gammaproteobacteria</taxon>
        <taxon>Enterobacterales</taxon>
        <taxon>Yersiniaceae</taxon>
        <taxon>Serratia</taxon>
    </lineage>
</organism>
<dbReference type="EMBL" id="CP065673">
    <property type="protein sequence ID" value="QPS20621.1"/>
    <property type="molecule type" value="Genomic_DNA"/>
</dbReference>
<dbReference type="Proteomes" id="UP000594967">
    <property type="component" value="Chromosome"/>
</dbReference>
<evidence type="ECO:0000313" key="2">
    <source>
        <dbReference type="Proteomes" id="UP000594967"/>
    </source>
</evidence>